<feature type="compositionally biased region" description="Basic residues" evidence="1">
    <location>
        <begin position="76"/>
        <end position="85"/>
    </location>
</feature>
<gene>
    <name evidence="2" type="ORF">BBK36DRAFT_5402</name>
</gene>
<evidence type="ECO:0000313" key="3">
    <source>
        <dbReference type="Proteomes" id="UP000241546"/>
    </source>
</evidence>
<feature type="compositionally biased region" description="Pro residues" evidence="1">
    <location>
        <begin position="90"/>
        <end position="103"/>
    </location>
</feature>
<feature type="region of interest" description="Disordered" evidence="1">
    <location>
        <begin position="62"/>
        <end position="103"/>
    </location>
</feature>
<dbReference type="GeneID" id="36606347"/>
<evidence type="ECO:0000256" key="1">
    <source>
        <dbReference type="SAM" id="MobiDB-lite"/>
    </source>
</evidence>
<dbReference type="EMBL" id="KZ680214">
    <property type="protein sequence ID" value="PTB66057.1"/>
    <property type="molecule type" value="Genomic_DNA"/>
</dbReference>
<accession>A0A2T4B9R0</accession>
<dbReference type="AlphaFoldDB" id="A0A2T4B9R0"/>
<organism evidence="2 3">
    <name type="scientific">Trichoderma citrinoviride</name>
    <dbReference type="NCBI Taxonomy" id="58853"/>
    <lineage>
        <taxon>Eukaryota</taxon>
        <taxon>Fungi</taxon>
        <taxon>Dikarya</taxon>
        <taxon>Ascomycota</taxon>
        <taxon>Pezizomycotina</taxon>
        <taxon>Sordariomycetes</taxon>
        <taxon>Hypocreomycetidae</taxon>
        <taxon>Hypocreales</taxon>
        <taxon>Hypocreaceae</taxon>
        <taxon>Trichoderma</taxon>
    </lineage>
</organism>
<name>A0A2T4B9R0_9HYPO</name>
<keyword evidence="3" id="KW-1185">Reference proteome</keyword>
<dbReference type="RefSeq" id="XP_024749377.1">
    <property type="nucleotide sequence ID" value="XM_024898229.1"/>
</dbReference>
<sequence>MVVVRKARSLGTLAMARAAKAQHQRDARSLYDDEDLDSDDDEFDASLLDANLVPAVRRRLLDDRHPYFPPPPAAAKRVKMKRRTRRPVEEMPPLPPLPAFMTQ</sequence>
<evidence type="ECO:0000313" key="2">
    <source>
        <dbReference type="EMBL" id="PTB66057.1"/>
    </source>
</evidence>
<proteinExistence type="predicted"/>
<dbReference type="OrthoDB" id="10606154at2759"/>
<dbReference type="Proteomes" id="UP000241546">
    <property type="component" value="Unassembled WGS sequence"/>
</dbReference>
<protein>
    <submittedName>
        <fullName evidence="2">Uncharacterized protein</fullName>
    </submittedName>
</protein>
<reference evidence="3" key="1">
    <citation type="submission" date="2016-07" db="EMBL/GenBank/DDBJ databases">
        <title>Multiple horizontal gene transfer events from other fungi enriched the ability of initially mycotrophic Trichoderma (Ascomycota) to feed on dead plant biomass.</title>
        <authorList>
            <consortium name="DOE Joint Genome Institute"/>
            <person name="Atanasova L."/>
            <person name="Chenthamara K."/>
            <person name="Zhang J."/>
            <person name="Grujic M."/>
            <person name="Henrissat B."/>
            <person name="Kuo A."/>
            <person name="Aerts A."/>
            <person name="Salamov A."/>
            <person name="Lipzen A."/>
            <person name="Labutti K."/>
            <person name="Barry K."/>
            <person name="Miao Y."/>
            <person name="Rahimi M.J."/>
            <person name="Shen Q."/>
            <person name="Grigoriev I.V."/>
            <person name="Kubicek C.P."/>
            <person name="Druzhinina I.S."/>
        </authorList>
    </citation>
    <scope>NUCLEOTIDE SEQUENCE [LARGE SCALE GENOMIC DNA]</scope>
    <source>
        <strain evidence="3">TUCIM 6016</strain>
    </source>
</reference>